<evidence type="ECO:0000256" key="4">
    <source>
        <dbReference type="ARBA" id="ARBA00023002"/>
    </source>
</evidence>
<dbReference type="SUPFAM" id="SSF51905">
    <property type="entry name" value="FAD/NAD(P)-binding domain"/>
    <property type="match status" value="1"/>
</dbReference>
<evidence type="ECO:0000256" key="1">
    <source>
        <dbReference type="ARBA" id="ARBA00010790"/>
    </source>
</evidence>
<dbReference type="EMBL" id="JAJNBZ010000003">
    <property type="protein sequence ID" value="MCE5169017.1"/>
    <property type="molecule type" value="Genomic_DNA"/>
</dbReference>
<keyword evidence="3" id="KW-0274">FAD</keyword>
<evidence type="ECO:0000313" key="8">
    <source>
        <dbReference type="Proteomes" id="UP001199916"/>
    </source>
</evidence>
<reference evidence="7 8" key="1">
    <citation type="submission" date="2021-11" db="EMBL/GenBank/DDBJ databases">
        <title>Draft genome sequence of Paenibacillus profundus YoMME, a new Gram-positive bacteria with exoelectrogenic properties.</title>
        <authorList>
            <person name="Hubenova Y."/>
            <person name="Hubenova E."/>
            <person name="Manasiev Y."/>
            <person name="Peykov S."/>
            <person name="Mitov M."/>
        </authorList>
    </citation>
    <scope>NUCLEOTIDE SEQUENCE [LARGE SCALE GENOMIC DNA]</scope>
    <source>
        <strain evidence="7 8">YoMME</strain>
    </source>
</reference>
<dbReference type="InterPro" id="IPR007867">
    <property type="entry name" value="GMC_OxRtase_C"/>
</dbReference>
<evidence type="ECO:0000256" key="2">
    <source>
        <dbReference type="ARBA" id="ARBA00022630"/>
    </source>
</evidence>
<dbReference type="PANTHER" id="PTHR46056">
    <property type="entry name" value="LONG-CHAIN-ALCOHOL OXIDASE"/>
    <property type="match status" value="1"/>
</dbReference>
<dbReference type="InterPro" id="IPR036188">
    <property type="entry name" value="FAD/NAD-bd_sf"/>
</dbReference>
<dbReference type="Proteomes" id="UP001199916">
    <property type="component" value="Unassembled WGS sequence"/>
</dbReference>
<evidence type="ECO:0000259" key="6">
    <source>
        <dbReference type="Pfam" id="PF05199"/>
    </source>
</evidence>
<evidence type="ECO:0000259" key="5">
    <source>
        <dbReference type="Pfam" id="PF00732"/>
    </source>
</evidence>
<dbReference type="Gene3D" id="3.50.50.60">
    <property type="entry name" value="FAD/NAD(P)-binding domain"/>
    <property type="match status" value="2"/>
</dbReference>
<keyword evidence="2" id="KW-0285">Flavoprotein</keyword>
<dbReference type="RefSeq" id="WP_233696122.1">
    <property type="nucleotide sequence ID" value="NZ_JAJNBZ010000003.1"/>
</dbReference>
<dbReference type="InterPro" id="IPR000172">
    <property type="entry name" value="GMC_OxRdtase_N"/>
</dbReference>
<evidence type="ECO:0000256" key="3">
    <source>
        <dbReference type="ARBA" id="ARBA00022827"/>
    </source>
</evidence>
<gene>
    <name evidence="7" type="ORF">LQV63_06800</name>
</gene>
<proteinExistence type="inferred from homology"/>
<feature type="domain" description="Glucose-methanol-choline oxidoreductase N-terminal" evidence="5">
    <location>
        <begin position="223"/>
        <end position="332"/>
    </location>
</feature>
<accession>A0ABS8YDC0</accession>
<feature type="domain" description="Glucose-methanol-choline oxidoreductase C-terminal" evidence="6">
    <location>
        <begin position="436"/>
        <end position="555"/>
    </location>
</feature>
<keyword evidence="4" id="KW-0560">Oxidoreductase</keyword>
<sequence>MATKLPRVPVVIVGMGWAGGIIAAELTKAGIKVVGLERGKSRQTSDYYMVHDEVRYAQRYDLMQDLSKETVTFRNTEKVRALPMRTHGSFLLSEGLGGAGIHWNGQSFRFLPYDFEIYSKTVERYGKNKIPAGMTIQDWGITYNELEPYFDKYEKMAGISGEPEQNPMVGKRSNPFPTPAMKKTPAITLFEDASKKLGFHPYMMPSANLSANYTNPDGIARAACQYCAFCERFGCEYGAKADPVVTVIPVAEKTGNLEIRTYANVTRLLHNGSKATGVIYINPMTREEFEQPADVVILASYVFNNIRLLLHSKLGKPYNPADGTGIIGKNYAYQVQGGSAVGFYDDKEFNLYAGAGALGSEIDDFNGDNFDHADLNFIHGAGIRLSQTGLRPIANNSVPKGTPTWGKEFKQASIKYANRVLTIAPQGASMPWRHHYVDLDPTYKDAYGIPLVRITYDFEDQDRELVKFMSEKTKQIMQEMKPTTIGSSSQLAAYNIVPYQSTHNTGGVIMGADKATSAINNYLQMWDADNVFVVGASAFAHNSGYNPTGTVGALAYRAAEGVLKYVKEGGPLV</sequence>
<name>A0ABS8YDC0_9BACL</name>
<dbReference type="Pfam" id="PF00732">
    <property type="entry name" value="GMC_oxred_N"/>
    <property type="match status" value="1"/>
</dbReference>
<comment type="similarity">
    <text evidence="1">Belongs to the GMC oxidoreductase family.</text>
</comment>
<dbReference type="Pfam" id="PF05199">
    <property type="entry name" value="GMC_oxred_C"/>
    <property type="match status" value="1"/>
</dbReference>
<dbReference type="SUPFAM" id="SSF54373">
    <property type="entry name" value="FAD-linked reductases, C-terminal domain"/>
    <property type="match status" value="1"/>
</dbReference>
<comment type="caution">
    <text evidence="7">The sequence shown here is derived from an EMBL/GenBank/DDBJ whole genome shotgun (WGS) entry which is preliminary data.</text>
</comment>
<organism evidence="7 8">
    <name type="scientific">Paenibacillus profundus</name>
    <dbReference type="NCBI Taxonomy" id="1173085"/>
    <lineage>
        <taxon>Bacteria</taxon>
        <taxon>Bacillati</taxon>
        <taxon>Bacillota</taxon>
        <taxon>Bacilli</taxon>
        <taxon>Bacillales</taxon>
        <taxon>Paenibacillaceae</taxon>
        <taxon>Paenibacillus</taxon>
    </lineage>
</organism>
<protein>
    <submittedName>
        <fullName evidence="7">GMC family oxidoreductase</fullName>
    </submittedName>
</protein>
<evidence type="ECO:0000313" key="7">
    <source>
        <dbReference type="EMBL" id="MCE5169017.1"/>
    </source>
</evidence>
<dbReference type="PANTHER" id="PTHR46056:SF12">
    <property type="entry name" value="LONG-CHAIN-ALCOHOL OXIDASE"/>
    <property type="match status" value="1"/>
</dbReference>
<keyword evidence="8" id="KW-1185">Reference proteome</keyword>